<reference evidence="7" key="1">
    <citation type="submission" date="2021-01" db="EMBL/GenBank/DDBJ databases">
        <authorList>
            <person name="Zahm M."/>
            <person name="Roques C."/>
            <person name="Cabau C."/>
            <person name="Klopp C."/>
            <person name="Donnadieu C."/>
            <person name="Jouanno E."/>
            <person name="Lampietro C."/>
            <person name="Louis A."/>
            <person name="Herpin A."/>
            <person name="Echchiki A."/>
            <person name="Berthelot C."/>
            <person name="Parey E."/>
            <person name="Roest-Crollius H."/>
            <person name="Braasch I."/>
            <person name="Postlethwait J."/>
            <person name="Bobe J."/>
            <person name="Montfort J."/>
            <person name="Bouchez O."/>
            <person name="Begum T."/>
            <person name="Mejri S."/>
            <person name="Adams A."/>
            <person name="Chen W.-J."/>
            <person name="Guiguen Y."/>
        </authorList>
    </citation>
    <scope>NUCLEOTIDE SEQUENCE</scope>
    <source>
        <tissue evidence="7">Blood</tissue>
    </source>
</reference>
<name>A0A8T3CRW7_9TELE</name>
<protein>
    <submittedName>
        <fullName evidence="7">Uncharacterized protein</fullName>
    </submittedName>
</protein>
<evidence type="ECO:0000256" key="3">
    <source>
        <dbReference type="ARBA" id="ARBA00022692"/>
    </source>
</evidence>
<accession>A0A8T3CRW7</accession>
<evidence type="ECO:0000256" key="5">
    <source>
        <dbReference type="ARBA" id="ARBA00023136"/>
    </source>
</evidence>
<evidence type="ECO:0000256" key="2">
    <source>
        <dbReference type="ARBA" id="ARBA00009565"/>
    </source>
</evidence>
<evidence type="ECO:0000256" key="4">
    <source>
        <dbReference type="ARBA" id="ARBA00022989"/>
    </source>
</evidence>
<comment type="similarity">
    <text evidence="2">Belongs to the MS4A family.</text>
</comment>
<dbReference type="PANTHER" id="PTHR23320:SF128">
    <property type="entry name" value="MEMBRANE-SPANNING 4-DOMAINS SUBFAMILY A MEMBER 4A"/>
    <property type="match status" value="1"/>
</dbReference>
<feature type="transmembrane region" description="Helical" evidence="6">
    <location>
        <begin position="109"/>
        <end position="133"/>
    </location>
</feature>
<dbReference type="PANTHER" id="PTHR23320">
    <property type="entry name" value="MEMBRANE-SPANNING 4-DOMAINS SUBFAMILY A MS4A -RELATED"/>
    <property type="match status" value="1"/>
</dbReference>
<dbReference type="InterPro" id="IPR007237">
    <property type="entry name" value="CD20-like"/>
</dbReference>
<keyword evidence="3 6" id="KW-0812">Transmembrane</keyword>
<evidence type="ECO:0000313" key="7">
    <source>
        <dbReference type="EMBL" id="KAI1885994.1"/>
    </source>
</evidence>
<keyword evidence="5 6" id="KW-0472">Membrane</keyword>
<comment type="subcellular location">
    <subcellularLocation>
        <location evidence="1">Membrane</location>
        <topology evidence="1">Multi-pass membrane protein</topology>
    </subcellularLocation>
</comment>
<feature type="transmembrane region" description="Helical" evidence="6">
    <location>
        <begin position="76"/>
        <end position="97"/>
    </location>
</feature>
<dbReference type="Proteomes" id="UP000829720">
    <property type="component" value="Unassembled WGS sequence"/>
</dbReference>
<feature type="transmembrane region" description="Helical" evidence="6">
    <location>
        <begin position="47"/>
        <end position="70"/>
    </location>
</feature>
<evidence type="ECO:0000313" key="8">
    <source>
        <dbReference type="Proteomes" id="UP000829720"/>
    </source>
</evidence>
<evidence type="ECO:0000256" key="1">
    <source>
        <dbReference type="ARBA" id="ARBA00004141"/>
    </source>
</evidence>
<sequence length="169" mass="17848">MSASASNGFVIVTQVYPQQSDTAAPPLYTAPNVSSVLGKFLKGEPKALGTVQILISVMVFLFGIVMVIYWDSIAAVSGIAFWGAIIYMVSGALTVAADNKLNKCLSRSHGITGVLLVFSILEFIVSICVSAFACKAVCHSTPEVRPTGGGPFRVALWSSELHHTAELIA</sequence>
<comment type="caution">
    <text evidence="7">The sequence shown here is derived from an EMBL/GenBank/DDBJ whole genome shotgun (WGS) entry which is preliminary data.</text>
</comment>
<dbReference type="GO" id="GO:0016020">
    <property type="term" value="C:membrane"/>
    <property type="evidence" value="ECO:0007669"/>
    <property type="project" value="UniProtKB-SubCell"/>
</dbReference>
<keyword evidence="4 6" id="KW-1133">Transmembrane helix</keyword>
<dbReference type="OrthoDB" id="10071849at2759"/>
<keyword evidence="8" id="KW-1185">Reference proteome</keyword>
<dbReference type="InterPro" id="IPR030417">
    <property type="entry name" value="MS4A"/>
</dbReference>
<evidence type="ECO:0000256" key="6">
    <source>
        <dbReference type="SAM" id="Phobius"/>
    </source>
</evidence>
<organism evidence="7 8">
    <name type="scientific">Albula goreensis</name>
    <dbReference type="NCBI Taxonomy" id="1534307"/>
    <lineage>
        <taxon>Eukaryota</taxon>
        <taxon>Metazoa</taxon>
        <taxon>Chordata</taxon>
        <taxon>Craniata</taxon>
        <taxon>Vertebrata</taxon>
        <taxon>Euteleostomi</taxon>
        <taxon>Actinopterygii</taxon>
        <taxon>Neopterygii</taxon>
        <taxon>Teleostei</taxon>
        <taxon>Albuliformes</taxon>
        <taxon>Albulidae</taxon>
        <taxon>Albula</taxon>
    </lineage>
</organism>
<dbReference type="AlphaFoldDB" id="A0A8T3CRW7"/>
<proteinExistence type="inferred from homology"/>
<dbReference type="EMBL" id="JAERUA010000020">
    <property type="protein sequence ID" value="KAI1885994.1"/>
    <property type="molecule type" value="Genomic_DNA"/>
</dbReference>
<dbReference type="Pfam" id="PF04103">
    <property type="entry name" value="CD20"/>
    <property type="match status" value="1"/>
</dbReference>
<gene>
    <name evidence="7" type="ORF">AGOR_G00209480</name>
</gene>